<keyword evidence="3 7" id="KW-0812">Transmembrane</keyword>
<keyword evidence="9" id="KW-0378">Hydrolase</keyword>
<dbReference type="GO" id="GO:0008233">
    <property type="term" value="F:peptidase activity"/>
    <property type="evidence" value="ECO:0007669"/>
    <property type="project" value="UniProtKB-KW"/>
</dbReference>
<reference evidence="9 10" key="1">
    <citation type="submission" date="2020-05" db="EMBL/GenBank/DDBJ databases">
        <title>Genome Sequencing of Type Strains.</title>
        <authorList>
            <person name="Lemaire J.F."/>
            <person name="Inderbitzin P."/>
            <person name="Gregorio O.A."/>
            <person name="Collins S.B."/>
            <person name="Wespe N."/>
            <person name="Knight-Connoni V."/>
        </authorList>
    </citation>
    <scope>NUCLEOTIDE SEQUENCE [LARGE SCALE GENOMIC DNA]</scope>
    <source>
        <strain evidence="9 10">LMG 21957</strain>
    </source>
</reference>
<dbReference type="PANTHER" id="PTHR42911:SF1">
    <property type="entry name" value="MODULATOR OF FTSH PROTEASE HFLC"/>
    <property type="match status" value="1"/>
</dbReference>
<protein>
    <recommendedName>
        <fullName evidence="6">Protein HflC</fullName>
    </recommendedName>
</protein>
<dbReference type="EMBL" id="JABMCB010000154">
    <property type="protein sequence ID" value="NUU74632.1"/>
    <property type="molecule type" value="Genomic_DNA"/>
</dbReference>
<organism evidence="9 10">
    <name type="scientific">Paenibacillus xylanilyticus</name>
    <dbReference type="NCBI Taxonomy" id="248903"/>
    <lineage>
        <taxon>Bacteria</taxon>
        <taxon>Bacillati</taxon>
        <taxon>Bacillota</taxon>
        <taxon>Bacilli</taxon>
        <taxon>Bacillales</taxon>
        <taxon>Paenibacillaceae</taxon>
        <taxon>Paenibacillus</taxon>
    </lineage>
</organism>
<gene>
    <name evidence="9" type="primary">hflC</name>
    <name evidence="9" type="ORF">HP552_05180</name>
</gene>
<comment type="caution">
    <text evidence="9">The sequence shown here is derived from an EMBL/GenBank/DDBJ whole genome shotgun (WGS) entry which is preliminary data.</text>
</comment>
<keyword evidence="10" id="KW-1185">Reference proteome</keyword>
<sequence>MNVTFKFSYKSWFIRLTIILILGAFVVMSLFTFKVKENEYAVVTRFGEIVRVQNVAGLKLKVPLIEKITRLPKEQKIYTSKSTSILTKDKKPMMVDNYTVWRISSVNKFLKSVQTVKSGEERIDAAVYNTVRRKLSESEYGAIINTSLQKNASGSRNDLNASITTEVRNLMEENYGISIVDIKIKTTDLPEENKQSVYKRMISERDSIAANYLSEGEEEAKKKTSEADREARIIESEGNLVAQKTLAEGEQEAARIYNEAYSRDTEFYDLYRTLQSYVTSLQGEPVIMIPADSPYASILTGKTK</sequence>
<evidence type="ECO:0000256" key="1">
    <source>
        <dbReference type="ARBA" id="ARBA00004370"/>
    </source>
</evidence>
<evidence type="ECO:0000256" key="7">
    <source>
        <dbReference type="SAM" id="Phobius"/>
    </source>
</evidence>
<name>A0A7Y6ES75_9BACL</name>
<comment type="subcellular location">
    <subcellularLocation>
        <location evidence="1">Membrane</location>
    </subcellularLocation>
</comment>
<proteinExistence type="inferred from homology"/>
<dbReference type="InterPro" id="IPR010200">
    <property type="entry name" value="HflC"/>
</dbReference>
<dbReference type="PIRSF" id="PIRSF005651">
    <property type="entry name" value="HflC"/>
    <property type="match status" value="1"/>
</dbReference>
<dbReference type="Pfam" id="PF01145">
    <property type="entry name" value="Band_7"/>
    <property type="match status" value="1"/>
</dbReference>
<dbReference type="PANTHER" id="PTHR42911">
    <property type="entry name" value="MODULATOR OF FTSH PROTEASE HFLC"/>
    <property type="match status" value="1"/>
</dbReference>
<evidence type="ECO:0000256" key="3">
    <source>
        <dbReference type="ARBA" id="ARBA00022692"/>
    </source>
</evidence>
<dbReference type="AlphaFoldDB" id="A0A7Y6ES75"/>
<dbReference type="InterPro" id="IPR036013">
    <property type="entry name" value="Band_7/SPFH_dom_sf"/>
</dbReference>
<dbReference type="Proteomes" id="UP000526125">
    <property type="component" value="Unassembled WGS sequence"/>
</dbReference>
<feature type="transmembrane region" description="Helical" evidence="7">
    <location>
        <begin position="12"/>
        <end position="33"/>
    </location>
</feature>
<keyword evidence="5 7" id="KW-0472">Membrane</keyword>
<dbReference type="Gene3D" id="3.30.479.30">
    <property type="entry name" value="Band 7 domain"/>
    <property type="match status" value="1"/>
</dbReference>
<evidence type="ECO:0000259" key="8">
    <source>
        <dbReference type="SMART" id="SM00244"/>
    </source>
</evidence>
<keyword evidence="4 7" id="KW-1133">Transmembrane helix</keyword>
<dbReference type="SMART" id="SM00244">
    <property type="entry name" value="PHB"/>
    <property type="match status" value="1"/>
</dbReference>
<dbReference type="SUPFAM" id="SSF117892">
    <property type="entry name" value="Band 7/SPFH domain"/>
    <property type="match status" value="1"/>
</dbReference>
<comment type="similarity">
    <text evidence="2 6">Belongs to the band 7/mec-2 family. HflC subfamily.</text>
</comment>
<keyword evidence="9" id="KW-0645">Protease</keyword>
<dbReference type="RefSeq" id="WP_175394535.1">
    <property type="nucleotide sequence ID" value="NZ_JABMCB010000154.1"/>
</dbReference>
<dbReference type="GO" id="GO:0016020">
    <property type="term" value="C:membrane"/>
    <property type="evidence" value="ECO:0007669"/>
    <property type="project" value="UniProtKB-SubCell"/>
</dbReference>
<evidence type="ECO:0000313" key="9">
    <source>
        <dbReference type="EMBL" id="NUU74632.1"/>
    </source>
</evidence>
<evidence type="ECO:0000313" key="10">
    <source>
        <dbReference type="Proteomes" id="UP000526125"/>
    </source>
</evidence>
<feature type="domain" description="Band 7" evidence="8">
    <location>
        <begin position="30"/>
        <end position="201"/>
    </location>
</feature>
<evidence type="ECO:0000256" key="6">
    <source>
        <dbReference type="PIRNR" id="PIRNR005651"/>
    </source>
</evidence>
<evidence type="ECO:0000256" key="4">
    <source>
        <dbReference type="ARBA" id="ARBA00022989"/>
    </source>
</evidence>
<dbReference type="NCBIfam" id="TIGR01932">
    <property type="entry name" value="hflC"/>
    <property type="match status" value="1"/>
</dbReference>
<dbReference type="GO" id="GO:0006508">
    <property type="term" value="P:proteolysis"/>
    <property type="evidence" value="ECO:0007669"/>
    <property type="project" value="UniProtKB-KW"/>
</dbReference>
<evidence type="ECO:0000256" key="5">
    <source>
        <dbReference type="ARBA" id="ARBA00023136"/>
    </source>
</evidence>
<dbReference type="CDD" id="cd03405">
    <property type="entry name" value="SPFH_HflC"/>
    <property type="match status" value="1"/>
</dbReference>
<accession>A0A7Y6ES75</accession>
<evidence type="ECO:0000256" key="2">
    <source>
        <dbReference type="ARBA" id="ARBA00007862"/>
    </source>
</evidence>
<dbReference type="InterPro" id="IPR001107">
    <property type="entry name" value="Band_7"/>
</dbReference>
<comment type="function">
    <text evidence="6">HflC and HflK could regulate a protease.</text>
</comment>